<proteinExistence type="inferred from homology"/>
<gene>
    <name evidence="5" type="ORF">GCM10023215_30360</name>
</gene>
<dbReference type="InterPro" id="IPR005000">
    <property type="entry name" value="Aldolase/citrate-lyase_domain"/>
</dbReference>
<keyword evidence="2" id="KW-0479">Metal-binding</keyword>
<evidence type="ECO:0000256" key="1">
    <source>
        <dbReference type="ARBA" id="ARBA00005568"/>
    </source>
</evidence>
<comment type="similarity">
    <text evidence="1">Belongs to the HpcH/HpaI aldolase family.</text>
</comment>
<keyword evidence="3 5" id="KW-0456">Lyase</keyword>
<dbReference type="InterPro" id="IPR015813">
    <property type="entry name" value="Pyrv/PenolPyrv_kinase-like_dom"/>
</dbReference>
<feature type="domain" description="HpcH/HpaI aldolase/citrate lyase" evidence="4">
    <location>
        <begin position="8"/>
        <end position="226"/>
    </location>
</feature>
<comment type="caution">
    <text evidence="5">The sequence shown here is derived from an EMBL/GenBank/DDBJ whole genome shotgun (WGS) entry which is preliminary data.</text>
</comment>
<dbReference type="PANTHER" id="PTHR30502">
    <property type="entry name" value="2-KETO-3-DEOXY-L-RHAMNONATE ALDOLASE"/>
    <property type="match status" value="1"/>
</dbReference>
<evidence type="ECO:0000256" key="2">
    <source>
        <dbReference type="ARBA" id="ARBA00022723"/>
    </source>
</evidence>
<evidence type="ECO:0000313" key="6">
    <source>
        <dbReference type="Proteomes" id="UP001500325"/>
    </source>
</evidence>
<dbReference type="SUPFAM" id="SSF51621">
    <property type="entry name" value="Phosphoenolpyruvate/pyruvate domain"/>
    <property type="match status" value="1"/>
</dbReference>
<protein>
    <submittedName>
        <fullName evidence="5">Aldolase/citrate lyase family protein</fullName>
    </submittedName>
</protein>
<dbReference type="Pfam" id="PF03328">
    <property type="entry name" value="HpcH_HpaI"/>
    <property type="match status" value="1"/>
</dbReference>
<reference evidence="6" key="1">
    <citation type="journal article" date="2019" name="Int. J. Syst. Evol. Microbiol.">
        <title>The Global Catalogue of Microorganisms (GCM) 10K type strain sequencing project: providing services to taxonomists for standard genome sequencing and annotation.</title>
        <authorList>
            <consortium name="The Broad Institute Genomics Platform"/>
            <consortium name="The Broad Institute Genome Sequencing Center for Infectious Disease"/>
            <person name="Wu L."/>
            <person name="Ma J."/>
        </authorList>
    </citation>
    <scope>NUCLEOTIDE SEQUENCE [LARGE SCALE GENOMIC DNA]</scope>
    <source>
        <strain evidence="6">JCM 18055</strain>
    </source>
</reference>
<dbReference type="EMBL" id="BAABIC010000009">
    <property type="protein sequence ID" value="GAA4691395.1"/>
    <property type="molecule type" value="Genomic_DNA"/>
</dbReference>
<dbReference type="Proteomes" id="UP001500325">
    <property type="component" value="Unassembled WGS sequence"/>
</dbReference>
<dbReference type="Gene3D" id="3.20.20.60">
    <property type="entry name" value="Phosphoenolpyruvate-binding domains"/>
    <property type="match status" value="1"/>
</dbReference>
<organism evidence="5 6">
    <name type="scientific">Pseudonocardia yuanmonensis</name>
    <dbReference type="NCBI Taxonomy" id="1095914"/>
    <lineage>
        <taxon>Bacteria</taxon>
        <taxon>Bacillati</taxon>
        <taxon>Actinomycetota</taxon>
        <taxon>Actinomycetes</taxon>
        <taxon>Pseudonocardiales</taxon>
        <taxon>Pseudonocardiaceae</taxon>
        <taxon>Pseudonocardia</taxon>
    </lineage>
</organism>
<evidence type="ECO:0000256" key="3">
    <source>
        <dbReference type="ARBA" id="ARBA00023239"/>
    </source>
</evidence>
<accession>A0ABP8WM58</accession>
<dbReference type="GO" id="GO:0016829">
    <property type="term" value="F:lyase activity"/>
    <property type="evidence" value="ECO:0007669"/>
    <property type="project" value="UniProtKB-KW"/>
</dbReference>
<sequence length="244" mass="25029">MRDSIGGWCHVDSTYTVEIMARAGFDWCCLDMQHGLHTVGGLLAGMQALAAAGCAGYVRVGANRHEDIARALDAGARGVIVPQVSSPEQARAAIAACRYPPSGQRSWGPVRAKLAPVRPEPGALDGAADCFVMIEDRAGLDALDAITTVPGLTGIFVGPADLALSLDGDPYGANADATLEVAGRIAAACARVGIVPAVFAGSGVEKWRRAGFSMLAVDSDSTLLLSAARAAATAAREALSEVRA</sequence>
<dbReference type="RefSeq" id="WP_345381147.1">
    <property type="nucleotide sequence ID" value="NZ_BAABIC010000009.1"/>
</dbReference>
<keyword evidence="6" id="KW-1185">Reference proteome</keyword>
<dbReference type="PANTHER" id="PTHR30502:SF0">
    <property type="entry name" value="PHOSPHOENOLPYRUVATE CARBOXYLASE FAMILY PROTEIN"/>
    <property type="match status" value="1"/>
</dbReference>
<dbReference type="InterPro" id="IPR050251">
    <property type="entry name" value="HpcH-HpaI_aldolase"/>
</dbReference>
<dbReference type="InterPro" id="IPR040442">
    <property type="entry name" value="Pyrv_kinase-like_dom_sf"/>
</dbReference>
<evidence type="ECO:0000313" key="5">
    <source>
        <dbReference type="EMBL" id="GAA4691395.1"/>
    </source>
</evidence>
<evidence type="ECO:0000259" key="4">
    <source>
        <dbReference type="Pfam" id="PF03328"/>
    </source>
</evidence>
<name>A0ABP8WM58_9PSEU</name>